<sequence>MPGRLPALCRPAGRTAPSRVKHALRGLKAPDSPGSSFGLVEQMGEQNWGMVRRYGTKTT</sequence>
<keyword evidence="2" id="KW-1185">Reference proteome</keyword>
<accession>A0A8G1VTZ5</accession>
<evidence type="ECO:0000313" key="2">
    <source>
        <dbReference type="Proteomes" id="UP000249789"/>
    </source>
</evidence>
<dbReference type="RefSeq" id="XP_040795565.1">
    <property type="nucleotide sequence ID" value="XM_040949012.1"/>
</dbReference>
<reference evidence="1 2" key="1">
    <citation type="submission" date="2018-02" db="EMBL/GenBank/DDBJ databases">
        <title>The genomes of Aspergillus section Nigri reveals drivers in fungal speciation.</title>
        <authorList>
            <consortium name="DOE Joint Genome Institute"/>
            <person name="Vesth T.C."/>
            <person name="Nybo J."/>
            <person name="Theobald S."/>
            <person name="Brandl J."/>
            <person name="Frisvad J.C."/>
            <person name="Nielsen K.F."/>
            <person name="Lyhne E.K."/>
            <person name="Kogle M.E."/>
            <person name="Kuo A."/>
            <person name="Riley R."/>
            <person name="Clum A."/>
            <person name="Nolan M."/>
            <person name="Lipzen A."/>
            <person name="Salamov A."/>
            <person name="Henrissat B."/>
            <person name="Wiebenga A."/>
            <person name="De vries R.P."/>
            <person name="Grigoriev I.V."/>
            <person name="Mortensen U.H."/>
            <person name="Andersen M.R."/>
            <person name="Baker S.E."/>
        </authorList>
    </citation>
    <scope>NUCLEOTIDE SEQUENCE [LARGE SCALE GENOMIC DNA]</scope>
    <source>
        <strain evidence="1 2">CBS 313.89</strain>
    </source>
</reference>
<evidence type="ECO:0000313" key="1">
    <source>
        <dbReference type="EMBL" id="RAK71553.1"/>
    </source>
</evidence>
<dbReference type="GeneID" id="63866345"/>
<dbReference type="VEuPathDB" id="FungiDB:BO72DRAFT_501794"/>
<dbReference type="Proteomes" id="UP000249789">
    <property type="component" value="Unassembled WGS sequence"/>
</dbReference>
<name>A0A8G1VTZ5_9EURO</name>
<dbReference type="AlphaFoldDB" id="A0A8G1VTZ5"/>
<protein>
    <submittedName>
        <fullName evidence="1">Uncharacterized protein</fullName>
    </submittedName>
</protein>
<organism evidence="1 2">
    <name type="scientific">Aspergillus fijiensis CBS 313.89</name>
    <dbReference type="NCBI Taxonomy" id="1448319"/>
    <lineage>
        <taxon>Eukaryota</taxon>
        <taxon>Fungi</taxon>
        <taxon>Dikarya</taxon>
        <taxon>Ascomycota</taxon>
        <taxon>Pezizomycotina</taxon>
        <taxon>Eurotiomycetes</taxon>
        <taxon>Eurotiomycetidae</taxon>
        <taxon>Eurotiales</taxon>
        <taxon>Aspergillaceae</taxon>
        <taxon>Aspergillus</taxon>
    </lineage>
</organism>
<proteinExistence type="predicted"/>
<gene>
    <name evidence="1" type="ORF">BO72DRAFT_501794</name>
</gene>
<dbReference type="EMBL" id="KZ824717">
    <property type="protein sequence ID" value="RAK71553.1"/>
    <property type="molecule type" value="Genomic_DNA"/>
</dbReference>